<dbReference type="InterPro" id="IPR051049">
    <property type="entry name" value="Dienelactone_hydrolase-like"/>
</dbReference>
<comment type="caution">
    <text evidence="3">The sequence shown here is derived from an EMBL/GenBank/DDBJ whole genome shotgun (WGS) entry which is preliminary data.</text>
</comment>
<protein>
    <submittedName>
        <fullName evidence="3">Carboxymethylenebutenolidase</fullName>
        <ecNumber evidence="3">3.1.1.45</ecNumber>
    </submittedName>
</protein>
<dbReference type="PANTHER" id="PTHR46623:SF6">
    <property type="entry name" value="ALPHA_BETA-HYDROLASES SUPERFAMILY PROTEIN"/>
    <property type="match status" value="1"/>
</dbReference>
<proteinExistence type="predicted"/>
<dbReference type="InterPro" id="IPR029058">
    <property type="entry name" value="AB_hydrolase_fold"/>
</dbReference>
<feature type="compositionally biased region" description="Low complexity" evidence="1">
    <location>
        <begin position="55"/>
        <end position="84"/>
    </location>
</feature>
<dbReference type="EMBL" id="JACDUR010000001">
    <property type="protein sequence ID" value="MBA2889178.1"/>
    <property type="molecule type" value="Genomic_DNA"/>
</dbReference>
<name>A0A7W0HMW8_9ACTN</name>
<evidence type="ECO:0000313" key="4">
    <source>
        <dbReference type="Proteomes" id="UP000530928"/>
    </source>
</evidence>
<dbReference type="AlphaFoldDB" id="A0A7W0HMW8"/>
<feature type="domain" description="Dienelactone hydrolase" evidence="2">
    <location>
        <begin position="110"/>
        <end position="312"/>
    </location>
</feature>
<sequence length="314" mass="32175">MMSPFHRYLAEEVALDHVEGLIPRREALRRLGLLGLGLPAATALLAACGAPEQSATTTAAPTSPAATPATTPATAAPSPTGSPAGPSPLPTEAITFAGPEGSTLRGAWAEAAEAKGAVLVIHENRGLNDHTRSVAGRLAAAGYSALALDLLSRDGGTEAFPDTAQATAKLGEIRPEQFVADMKAALGEIAGRAEGAKLGMIGFCFGGGMTWLLLASDEPRLAAAAPFYGPLPGGADLTGTQAAVLGVYAEQDDRVNATRDAARAALEKAGLTHEIVTFAGAGHAFFNDTGQRYNPQAAAEAWEKVTAWFETHLA</sequence>
<keyword evidence="4" id="KW-1185">Reference proteome</keyword>
<organism evidence="3 4">
    <name type="scientific">Nonomuraea soli</name>
    <dbReference type="NCBI Taxonomy" id="1032476"/>
    <lineage>
        <taxon>Bacteria</taxon>
        <taxon>Bacillati</taxon>
        <taxon>Actinomycetota</taxon>
        <taxon>Actinomycetes</taxon>
        <taxon>Streptosporangiales</taxon>
        <taxon>Streptosporangiaceae</taxon>
        <taxon>Nonomuraea</taxon>
    </lineage>
</organism>
<evidence type="ECO:0000256" key="1">
    <source>
        <dbReference type="SAM" id="MobiDB-lite"/>
    </source>
</evidence>
<dbReference type="PANTHER" id="PTHR46623">
    <property type="entry name" value="CARBOXYMETHYLENEBUTENOLIDASE-RELATED"/>
    <property type="match status" value="1"/>
</dbReference>
<evidence type="ECO:0000313" key="3">
    <source>
        <dbReference type="EMBL" id="MBA2889178.1"/>
    </source>
</evidence>
<dbReference type="EC" id="3.1.1.45" evidence="3"/>
<dbReference type="InterPro" id="IPR002925">
    <property type="entry name" value="Dienelactn_hydro"/>
</dbReference>
<reference evidence="3 4" key="1">
    <citation type="submission" date="2020-07" db="EMBL/GenBank/DDBJ databases">
        <title>Genomic Encyclopedia of Type Strains, Phase IV (KMG-IV): sequencing the most valuable type-strain genomes for metagenomic binning, comparative biology and taxonomic classification.</title>
        <authorList>
            <person name="Goeker M."/>
        </authorList>
    </citation>
    <scope>NUCLEOTIDE SEQUENCE [LARGE SCALE GENOMIC DNA]</scope>
    <source>
        <strain evidence="3 4">DSM 45533</strain>
    </source>
</reference>
<feature type="region of interest" description="Disordered" evidence="1">
    <location>
        <begin position="55"/>
        <end position="97"/>
    </location>
</feature>
<dbReference type="RefSeq" id="WP_220133145.1">
    <property type="nucleotide sequence ID" value="NZ_BAABAM010000001.1"/>
</dbReference>
<gene>
    <name evidence="3" type="ORF">HNR30_000513</name>
</gene>
<dbReference type="Pfam" id="PF01738">
    <property type="entry name" value="DLH"/>
    <property type="match status" value="1"/>
</dbReference>
<dbReference type="SUPFAM" id="SSF53474">
    <property type="entry name" value="alpha/beta-Hydrolases"/>
    <property type="match status" value="1"/>
</dbReference>
<dbReference type="Proteomes" id="UP000530928">
    <property type="component" value="Unassembled WGS sequence"/>
</dbReference>
<accession>A0A7W0HMW8</accession>
<dbReference type="GO" id="GO:0008806">
    <property type="term" value="F:carboxymethylenebutenolidase activity"/>
    <property type="evidence" value="ECO:0007669"/>
    <property type="project" value="UniProtKB-EC"/>
</dbReference>
<dbReference type="Gene3D" id="3.40.50.1820">
    <property type="entry name" value="alpha/beta hydrolase"/>
    <property type="match status" value="1"/>
</dbReference>
<evidence type="ECO:0000259" key="2">
    <source>
        <dbReference type="Pfam" id="PF01738"/>
    </source>
</evidence>
<keyword evidence="3" id="KW-0378">Hydrolase</keyword>